<sequence length="119" mass="13103">MPHSKADSRQRTAAAACRGSAPTAVKRANPRTHSGALRMLKTPAERTARASIRQQSVTVRRENEKTASRGCDWEETLAPLQWTCVCVRSVWKRGRLGAGRSGMELGPTGNEREKDKTSK</sequence>
<comment type="caution">
    <text evidence="2">The sequence shown here is derived from an EMBL/GenBank/DDBJ whole genome shotgun (WGS) entry which is preliminary data.</text>
</comment>
<dbReference type="EMBL" id="JAUYZG010000021">
    <property type="protein sequence ID" value="KAK2874771.1"/>
    <property type="molecule type" value="Genomic_DNA"/>
</dbReference>
<feature type="region of interest" description="Disordered" evidence="1">
    <location>
        <begin position="1"/>
        <end position="69"/>
    </location>
</feature>
<evidence type="ECO:0000256" key="1">
    <source>
        <dbReference type="SAM" id="MobiDB-lite"/>
    </source>
</evidence>
<accession>A0AA88PIJ7</accession>
<proteinExistence type="predicted"/>
<dbReference type="AlphaFoldDB" id="A0AA88PIJ7"/>
<name>A0AA88PIJ7_9TELE</name>
<keyword evidence="3" id="KW-1185">Reference proteome</keyword>
<protein>
    <submittedName>
        <fullName evidence="2">Uncharacterized protein</fullName>
    </submittedName>
</protein>
<evidence type="ECO:0000313" key="3">
    <source>
        <dbReference type="Proteomes" id="UP001187343"/>
    </source>
</evidence>
<organism evidence="2 3">
    <name type="scientific">Cirrhinus molitorella</name>
    <name type="common">mud carp</name>
    <dbReference type="NCBI Taxonomy" id="172907"/>
    <lineage>
        <taxon>Eukaryota</taxon>
        <taxon>Metazoa</taxon>
        <taxon>Chordata</taxon>
        <taxon>Craniata</taxon>
        <taxon>Vertebrata</taxon>
        <taxon>Euteleostomi</taxon>
        <taxon>Actinopterygii</taxon>
        <taxon>Neopterygii</taxon>
        <taxon>Teleostei</taxon>
        <taxon>Ostariophysi</taxon>
        <taxon>Cypriniformes</taxon>
        <taxon>Cyprinidae</taxon>
        <taxon>Labeoninae</taxon>
        <taxon>Labeonini</taxon>
        <taxon>Cirrhinus</taxon>
    </lineage>
</organism>
<gene>
    <name evidence="2" type="ORF">Q8A67_021924</name>
</gene>
<feature type="compositionally biased region" description="Basic and acidic residues" evidence="1">
    <location>
        <begin position="110"/>
        <end position="119"/>
    </location>
</feature>
<feature type="compositionally biased region" description="Basic and acidic residues" evidence="1">
    <location>
        <begin position="1"/>
        <end position="10"/>
    </location>
</feature>
<dbReference type="Proteomes" id="UP001187343">
    <property type="component" value="Unassembled WGS sequence"/>
</dbReference>
<evidence type="ECO:0000313" key="2">
    <source>
        <dbReference type="EMBL" id="KAK2874771.1"/>
    </source>
</evidence>
<reference evidence="2" key="1">
    <citation type="submission" date="2023-08" db="EMBL/GenBank/DDBJ databases">
        <title>Chromosome-level Genome Assembly of mud carp (Cirrhinus molitorella).</title>
        <authorList>
            <person name="Liu H."/>
        </authorList>
    </citation>
    <scope>NUCLEOTIDE SEQUENCE</scope>
    <source>
        <strain evidence="2">Prfri</strain>
        <tissue evidence="2">Muscle</tissue>
    </source>
</reference>
<feature type="region of interest" description="Disordered" evidence="1">
    <location>
        <begin position="96"/>
        <end position="119"/>
    </location>
</feature>